<dbReference type="InterPro" id="IPR013977">
    <property type="entry name" value="GcvT_C"/>
</dbReference>
<dbReference type="Gene3D" id="3.30.70.1400">
    <property type="entry name" value="Aminomethyltransferase beta-barrel domains"/>
    <property type="match status" value="1"/>
</dbReference>
<reference evidence="3" key="1">
    <citation type="submission" date="2018-05" db="EMBL/GenBank/DDBJ databases">
        <authorList>
            <person name="Lanie J.A."/>
            <person name="Ng W.-L."/>
            <person name="Kazmierczak K.M."/>
            <person name="Andrzejewski T.M."/>
            <person name="Davidsen T.M."/>
            <person name="Wayne K.J."/>
            <person name="Tettelin H."/>
            <person name="Glass J.I."/>
            <person name="Rusch D."/>
            <person name="Podicherti R."/>
            <person name="Tsui H.-C.T."/>
            <person name="Winkler M.E."/>
        </authorList>
    </citation>
    <scope>NUCLEOTIDE SEQUENCE</scope>
</reference>
<evidence type="ECO:0000313" key="3">
    <source>
        <dbReference type="EMBL" id="SVD99065.1"/>
    </source>
</evidence>
<protein>
    <recommendedName>
        <fullName evidence="4">Glycine cleavage T-protein C-terminal barrel domain-containing protein</fullName>
    </recommendedName>
</protein>
<organism evidence="3">
    <name type="scientific">marine metagenome</name>
    <dbReference type="NCBI Taxonomy" id="408172"/>
    <lineage>
        <taxon>unclassified sequences</taxon>
        <taxon>metagenomes</taxon>
        <taxon>ecological metagenomes</taxon>
    </lineage>
</organism>
<feature type="domain" description="Aminomethyltransferase C-terminal" evidence="2">
    <location>
        <begin position="79"/>
        <end position="156"/>
    </location>
</feature>
<dbReference type="PANTHER" id="PTHR43757:SF2">
    <property type="entry name" value="AMINOMETHYLTRANSFERASE, MITOCHONDRIAL"/>
    <property type="match status" value="1"/>
</dbReference>
<feature type="domain" description="GCVT N-terminal" evidence="1">
    <location>
        <begin position="2"/>
        <end position="58"/>
    </location>
</feature>
<dbReference type="Pfam" id="PF01571">
    <property type="entry name" value="GCV_T"/>
    <property type="match status" value="1"/>
</dbReference>
<feature type="non-terminal residue" evidence="3">
    <location>
        <position position="1"/>
    </location>
</feature>
<gene>
    <name evidence="3" type="ORF">METZ01_LOCUS451919</name>
</gene>
<dbReference type="Gene3D" id="2.40.30.110">
    <property type="entry name" value="Aminomethyltransferase beta-barrel domains"/>
    <property type="match status" value="1"/>
</dbReference>
<dbReference type="SUPFAM" id="SSF101790">
    <property type="entry name" value="Aminomethyltransferase beta-barrel domain"/>
    <property type="match status" value="1"/>
</dbReference>
<dbReference type="Pfam" id="PF08669">
    <property type="entry name" value="GCV_T_C"/>
    <property type="match status" value="1"/>
</dbReference>
<proteinExistence type="predicted"/>
<dbReference type="AlphaFoldDB" id="A0A382ZVL0"/>
<accession>A0A382ZVL0</accession>
<name>A0A382ZVL0_9ZZZZ</name>
<dbReference type="EMBL" id="UINC01186712">
    <property type="protein sequence ID" value="SVD99065.1"/>
    <property type="molecule type" value="Genomic_DNA"/>
</dbReference>
<evidence type="ECO:0008006" key="4">
    <source>
        <dbReference type="Google" id="ProtNLM"/>
    </source>
</evidence>
<dbReference type="GO" id="GO:0005739">
    <property type="term" value="C:mitochondrion"/>
    <property type="evidence" value="ECO:0007669"/>
    <property type="project" value="TreeGrafter"/>
</dbReference>
<sequence length="164" mass="17939">GLYDALMAAGEEFGIANFGVYALNSLRMEKGYRGWGSELTNELTMVEADMERFVKMKKDDFIGRDALVIRNEEGVDTTLVYLTVDADDADCMGNEPIMADGRVIGVTTSGAYGHTVGQSIAFAYVEPAFAEPGTTLEVLILDQPRAVTVVAEPLYDAKNERLRE</sequence>
<evidence type="ECO:0000259" key="1">
    <source>
        <dbReference type="Pfam" id="PF01571"/>
    </source>
</evidence>
<dbReference type="InterPro" id="IPR027266">
    <property type="entry name" value="TrmE/GcvT-like"/>
</dbReference>
<dbReference type="SUPFAM" id="SSF103025">
    <property type="entry name" value="Folate-binding domain"/>
    <property type="match status" value="1"/>
</dbReference>
<dbReference type="InterPro" id="IPR006222">
    <property type="entry name" value="GCVT_N"/>
</dbReference>
<evidence type="ECO:0000259" key="2">
    <source>
        <dbReference type="Pfam" id="PF08669"/>
    </source>
</evidence>
<dbReference type="PANTHER" id="PTHR43757">
    <property type="entry name" value="AMINOMETHYLTRANSFERASE"/>
    <property type="match status" value="1"/>
</dbReference>
<dbReference type="InterPro" id="IPR028896">
    <property type="entry name" value="GcvT/YgfZ/DmdA"/>
</dbReference>
<dbReference type="Gene3D" id="3.30.1360.120">
    <property type="entry name" value="Probable tRNA modification gtpase trme, domain 1"/>
    <property type="match status" value="1"/>
</dbReference>
<dbReference type="InterPro" id="IPR029043">
    <property type="entry name" value="GcvT/YgfZ_C"/>
</dbReference>